<dbReference type="PANTHER" id="PTHR46890">
    <property type="entry name" value="NON-LTR RETROLELEMENT REVERSE TRANSCRIPTASE-LIKE PROTEIN-RELATED"/>
    <property type="match status" value="1"/>
</dbReference>
<accession>A0A9D3VCU9</accession>
<evidence type="ECO:0000313" key="3">
    <source>
        <dbReference type="Proteomes" id="UP000828251"/>
    </source>
</evidence>
<name>A0A9D3VCU9_9ROSI</name>
<evidence type="ECO:0000259" key="1">
    <source>
        <dbReference type="Pfam" id="PF00078"/>
    </source>
</evidence>
<gene>
    <name evidence="2" type="ORF">J1N35_019813</name>
</gene>
<dbReference type="InterPro" id="IPR000477">
    <property type="entry name" value="RT_dom"/>
</dbReference>
<dbReference type="InterPro" id="IPR052343">
    <property type="entry name" value="Retrotransposon-Effector_Assoc"/>
</dbReference>
<dbReference type="OrthoDB" id="1936608at2759"/>
<dbReference type="EMBL" id="JAIQCV010000007">
    <property type="protein sequence ID" value="KAH1080052.1"/>
    <property type="molecule type" value="Genomic_DNA"/>
</dbReference>
<dbReference type="InterPro" id="IPR043502">
    <property type="entry name" value="DNA/RNA_pol_sf"/>
</dbReference>
<dbReference type="AlphaFoldDB" id="A0A9D3VCU9"/>
<dbReference type="SUPFAM" id="SSF56672">
    <property type="entry name" value="DNA/RNA polymerases"/>
    <property type="match status" value="1"/>
</dbReference>
<keyword evidence="3" id="KW-1185">Reference proteome</keyword>
<organism evidence="2 3">
    <name type="scientific">Gossypium stocksii</name>
    <dbReference type="NCBI Taxonomy" id="47602"/>
    <lineage>
        <taxon>Eukaryota</taxon>
        <taxon>Viridiplantae</taxon>
        <taxon>Streptophyta</taxon>
        <taxon>Embryophyta</taxon>
        <taxon>Tracheophyta</taxon>
        <taxon>Spermatophyta</taxon>
        <taxon>Magnoliopsida</taxon>
        <taxon>eudicotyledons</taxon>
        <taxon>Gunneridae</taxon>
        <taxon>Pentapetalae</taxon>
        <taxon>rosids</taxon>
        <taxon>malvids</taxon>
        <taxon>Malvales</taxon>
        <taxon>Malvaceae</taxon>
        <taxon>Malvoideae</taxon>
        <taxon>Gossypium</taxon>
    </lineage>
</organism>
<dbReference type="Proteomes" id="UP000828251">
    <property type="component" value="Unassembled WGS sequence"/>
</dbReference>
<dbReference type="Pfam" id="PF00078">
    <property type="entry name" value="RVT_1"/>
    <property type="match status" value="1"/>
</dbReference>
<reference evidence="2 3" key="1">
    <citation type="journal article" date="2021" name="Plant Biotechnol. J.">
        <title>Multi-omics assisted identification of the key and species-specific regulatory components of drought-tolerant mechanisms in Gossypium stocksii.</title>
        <authorList>
            <person name="Yu D."/>
            <person name="Ke L."/>
            <person name="Zhang D."/>
            <person name="Wu Y."/>
            <person name="Sun Y."/>
            <person name="Mei J."/>
            <person name="Sun J."/>
            <person name="Sun Y."/>
        </authorList>
    </citation>
    <scope>NUCLEOTIDE SEQUENCE [LARGE SCALE GENOMIC DNA]</scope>
    <source>
        <strain evidence="3">cv. E1</strain>
        <tissue evidence="2">Leaf</tissue>
    </source>
</reference>
<proteinExistence type="predicted"/>
<sequence length="337" mass="37768">METKLDAKKMELVRVKCGFPNGIDVSTCGSKGGLSLGWKGNNLISLRSFSTSRIDVDIQDPKLGESWRLTGFYVVSRNKRNQILRLSNDDGEWISNPDDMLRVVKEHLGKLFTASDVVGDYRVLSLVEQNVSSSMNDDLLKPFTKEDIRIAIKEIAPLKAPGLDGFSTLFFQKYWHIVGDEISKYCLDVLDENGKITPKLDLSKAYDRVEWDFIAGMMSRLRFHQDWIILIMRCVCLVSYAVGMNENMSEVFTPSRGLRQGDPLSPYLFLICAEGLSTLLNEAKVNGKLRGAPIGRNKVVITHLLFVDDCIIFGDASVAGVNIVRNILMEYELASGQ</sequence>
<evidence type="ECO:0000313" key="2">
    <source>
        <dbReference type="EMBL" id="KAH1080052.1"/>
    </source>
</evidence>
<protein>
    <recommendedName>
        <fullName evidence="1">Reverse transcriptase domain-containing protein</fullName>
    </recommendedName>
</protein>
<comment type="caution">
    <text evidence="2">The sequence shown here is derived from an EMBL/GenBank/DDBJ whole genome shotgun (WGS) entry which is preliminary data.</text>
</comment>
<feature type="domain" description="Reverse transcriptase" evidence="1">
    <location>
        <begin position="195"/>
        <end position="321"/>
    </location>
</feature>
<dbReference type="PANTHER" id="PTHR46890:SF48">
    <property type="entry name" value="RNA-DIRECTED DNA POLYMERASE"/>
    <property type="match status" value="1"/>
</dbReference>